<dbReference type="Gene3D" id="3.10.490.10">
    <property type="entry name" value="Gamma-glutamyl cyclotransferase-like"/>
    <property type="match status" value="1"/>
</dbReference>
<evidence type="ECO:0008006" key="7">
    <source>
        <dbReference type="Google" id="ProtNLM"/>
    </source>
</evidence>
<gene>
    <name evidence="5" type="ORF">PEBR_00486</name>
</gene>
<reference evidence="6" key="1">
    <citation type="submission" date="2015-09" db="EMBL/GenBank/DDBJ databases">
        <authorList>
            <person name="Fill T.P."/>
            <person name="Baretta J.F."/>
            <person name="de Almeida L.G."/>
            <person name="Rocha M."/>
            <person name="de Souza D.H."/>
            <person name="Malavazi I."/>
            <person name="Cerdeira L.T."/>
            <person name="Hong H."/>
            <person name="Samborskyy M."/>
            <person name="de Vasconcelos A.T."/>
            <person name="Leadlay P."/>
            <person name="Rodrigues-Filho E."/>
        </authorList>
    </citation>
    <scope>NUCLEOTIDE SEQUENCE [LARGE SCALE GENOMIC DNA]</scope>
    <source>
        <strain evidence="6">LaBioMMi 136</strain>
    </source>
</reference>
<feature type="domain" description="Isochorismatase-like" evidence="2">
    <location>
        <begin position="24"/>
        <end position="212"/>
    </location>
</feature>
<evidence type="ECO:0000313" key="6">
    <source>
        <dbReference type="Proteomes" id="UP000190744"/>
    </source>
</evidence>
<proteinExistence type="inferred from homology"/>
<dbReference type="InterPro" id="IPR000868">
    <property type="entry name" value="Isochorismatase-like_dom"/>
</dbReference>
<accession>A0A1S9S0N4</accession>
<feature type="domain" description="Amidase" evidence="3">
    <location>
        <begin position="281"/>
        <end position="660"/>
    </location>
</feature>
<evidence type="ECO:0000259" key="2">
    <source>
        <dbReference type="Pfam" id="PF00857"/>
    </source>
</evidence>
<dbReference type="Proteomes" id="UP000190744">
    <property type="component" value="Unassembled WGS sequence"/>
</dbReference>
<protein>
    <recommendedName>
        <fullName evidence="7">Allophanate hydrolase</fullName>
    </recommendedName>
</protein>
<sequence length="1180" mass="127727">MAPPIKLSLPAARPYSFDFPLSTTAFIIIDMQKDFLYPNGFGSIQCGDPEIFSSVRQIVPTVQKVLDVARSIGMQIIHTREGHRPDLSDLPAAKRLRQMRAPNGHHTMGIGDKGQMGRLLVRGEWGHDIIDELQPHPGEPVIDKPGKGSFWNTGFHRTLLARGITHLIFAGVTTECCVTTTLRECNDRGYECCILSDCTTGFDQQMVTTSLDIICGQDGLFGYIGHSSTFIAEAQRLCELKPPCATPTLDRVLPSISELQKQYKNGLLDPEIIVRSVFDRIESYERVDPSVWISRQSLGDVLAAAKALTAKYAGKPLPRLFGIPFAVKDSIDVAGLVTSVACESFAYIADSTAPSIQNLLDTGALYIGKLNLDQLATGLSGCRSPYGITHCVYSTDHISGGSSSGSGVAVAAGLVSFAIGTDTAGSTRVPAALNGIVGFKPTKGTISARGLVPACKSLDTITIMAPNLQDAREVWYILDEHDPLDPYAKLPSSLVTWNVDFRGPKEGGFTFGIPPLALLETCSKAYQELFQDTVKKLRSCGGKLVEVDYTPFTKAGELLYDASLVHERLASMGHEFFVQNIDSLHPTIKSIFQSALSSDIRAWQVFRDQAAQTRYTMQAHKTFNASEGGIDTLVVPSVPFHPTIKEMLDKPLVLNSQLDLPLFGVPFAVKDNIAVAGFHATAACPSFSTEPATTDSTVVARLKSYGAIVIGKTNLDQFATGLVGTRSPYGAVANCFDPKRISGGSSSGSGVAVGQGLVPFALGNDTASSGRVPAKFNNVIGLKPTRGALNAELILQLAEGYDPQDAYSRSRVDCITNKFPRATPLSNPILAVCSHPEWFGQSQHADAYQMALAKAERLDWQLVPVDFAPLFALAALLYEGPWVAERYAAIGEFIASVDATSMDTVVYGIIMKARKFSAADAFQSEYHRQHLSRKIRETFGRFDALLVPTTPTFPSIEDIQIDAVGEINQLGTYTNFVNFLDWTALAIPAGWREDGLPFGITLIGDVWEERRLLALGRRWLSDAPRLLGATFVDYQEESSSSLIAVDVIPIAVVGAHLSGFPLNKDLISRGATLDAATATAPCYKLYALHAFGSVQKPGLKRVAEGGESIDVEIWSMPHAQVGSFLGTVAPPLGIGSIELLDGSWVHGFICEPIGLYNAEDITVFRGWRRYIQSLATRGRS</sequence>
<dbReference type="AlphaFoldDB" id="A0A1S9S0N4"/>
<name>A0A1S9S0N4_PENBI</name>
<evidence type="ECO:0000256" key="1">
    <source>
        <dbReference type="ARBA" id="ARBA00006336"/>
    </source>
</evidence>
<dbReference type="InterPro" id="IPR000120">
    <property type="entry name" value="Amidase"/>
</dbReference>
<dbReference type="Gene3D" id="1.20.58.1700">
    <property type="match status" value="2"/>
</dbReference>
<dbReference type="Gene3D" id="3.40.50.850">
    <property type="entry name" value="Isochorismatase-like"/>
    <property type="match status" value="1"/>
</dbReference>
<evidence type="ECO:0000259" key="4">
    <source>
        <dbReference type="Pfam" id="PF21986"/>
    </source>
</evidence>
<evidence type="ECO:0000259" key="3">
    <source>
        <dbReference type="Pfam" id="PF01425"/>
    </source>
</evidence>
<dbReference type="Pfam" id="PF00857">
    <property type="entry name" value="Isochorismatase"/>
    <property type="match status" value="1"/>
</dbReference>
<feature type="domain" description="Allophanate hydrolase C-terminal" evidence="4">
    <location>
        <begin position="1049"/>
        <end position="1172"/>
    </location>
</feature>
<feature type="domain" description="Amidase" evidence="3">
    <location>
        <begin position="791"/>
        <end position="1013"/>
    </location>
</feature>
<comment type="similarity">
    <text evidence="1">Belongs to the isochorismatase family.</text>
</comment>
<comment type="caution">
    <text evidence="5">The sequence shown here is derived from an EMBL/GenBank/DDBJ whole genome shotgun (WGS) entry which is preliminary data.</text>
</comment>
<dbReference type="SUPFAM" id="SSF52499">
    <property type="entry name" value="Isochorismatase-like hydrolases"/>
    <property type="match status" value="1"/>
</dbReference>
<dbReference type="Pfam" id="PF21986">
    <property type="entry name" value="AH_C"/>
    <property type="match status" value="1"/>
</dbReference>
<dbReference type="PANTHER" id="PTHR11895">
    <property type="entry name" value="TRANSAMIDASE"/>
    <property type="match status" value="1"/>
</dbReference>
<dbReference type="SUPFAM" id="SSF75304">
    <property type="entry name" value="Amidase signature (AS) enzymes"/>
    <property type="match status" value="2"/>
</dbReference>
<dbReference type="Pfam" id="PF01425">
    <property type="entry name" value="Amidase"/>
    <property type="match status" value="2"/>
</dbReference>
<dbReference type="PANTHER" id="PTHR11895:SF169">
    <property type="entry name" value="GLUTAMYL-TRNA(GLN) AMIDOTRANSFERASE"/>
    <property type="match status" value="1"/>
</dbReference>
<dbReference type="CDD" id="cd00431">
    <property type="entry name" value="cysteine_hydrolases"/>
    <property type="match status" value="1"/>
</dbReference>
<dbReference type="EMBL" id="LJBN01000012">
    <property type="protein sequence ID" value="OOQ91282.1"/>
    <property type="molecule type" value="Genomic_DNA"/>
</dbReference>
<dbReference type="Gene3D" id="3.90.1300.10">
    <property type="entry name" value="Amidase signature (AS) domain"/>
    <property type="match status" value="2"/>
</dbReference>
<dbReference type="InterPro" id="IPR036928">
    <property type="entry name" value="AS_sf"/>
</dbReference>
<dbReference type="InterPro" id="IPR023631">
    <property type="entry name" value="Amidase_dom"/>
</dbReference>
<organism evidence="5 6">
    <name type="scientific">Penicillium brasilianum</name>
    <dbReference type="NCBI Taxonomy" id="104259"/>
    <lineage>
        <taxon>Eukaryota</taxon>
        <taxon>Fungi</taxon>
        <taxon>Dikarya</taxon>
        <taxon>Ascomycota</taxon>
        <taxon>Pezizomycotina</taxon>
        <taxon>Eurotiomycetes</taxon>
        <taxon>Eurotiomycetidae</taxon>
        <taxon>Eurotiales</taxon>
        <taxon>Aspergillaceae</taxon>
        <taxon>Penicillium</taxon>
    </lineage>
</organism>
<dbReference type="InterPro" id="IPR036380">
    <property type="entry name" value="Isochorismatase-like_sf"/>
</dbReference>
<evidence type="ECO:0000313" key="5">
    <source>
        <dbReference type="EMBL" id="OOQ91282.1"/>
    </source>
</evidence>
<dbReference type="InterPro" id="IPR053844">
    <property type="entry name" value="AH_C"/>
</dbReference>
<dbReference type="GO" id="GO:0003824">
    <property type="term" value="F:catalytic activity"/>
    <property type="evidence" value="ECO:0007669"/>
    <property type="project" value="InterPro"/>
</dbReference>